<dbReference type="Proteomes" id="UP000274082">
    <property type="component" value="Chromosome 20"/>
</dbReference>
<feature type="region of interest" description="Disordered" evidence="1">
    <location>
        <begin position="280"/>
        <end position="299"/>
    </location>
</feature>
<accession>A0A3Q8IAV6</accession>
<feature type="transmembrane region" description="Helical" evidence="2">
    <location>
        <begin position="230"/>
        <end position="252"/>
    </location>
</feature>
<dbReference type="EMBL" id="CP029519">
    <property type="protein sequence ID" value="AYU78397.1"/>
    <property type="molecule type" value="Genomic_DNA"/>
</dbReference>
<keyword evidence="2" id="KW-0472">Membrane</keyword>
<reference evidence="3 4" key="1">
    <citation type="journal article" date="2018" name="Sci. Rep.">
        <title>A complete Leishmania donovani reference genome identifies novel genetic variations associated with virulence.</title>
        <authorList>
            <person name="Lypaczewski P."/>
            <person name="Hoshizaki J."/>
            <person name="Zhang W.-W."/>
            <person name="McCall L.-I."/>
            <person name="Torcivia-Rodriguez J."/>
            <person name="Simonyan V."/>
            <person name="Kaur A."/>
            <person name="Dewar K."/>
            <person name="Matlashewski G."/>
        </authorList>
    </citation>
    <scope>NUCLEOTIDE SEQUENCE [LARGE SCALE GENOMIC DNA]</scope>
    <source>
        <strain evidence="3 4">LdCL</strain>
    </source>
</reference>
<evidence type="ECO:0000256" key="1">
    <source>
        <dbReference type="SAM" id="MobiDB-lite"/>
    </source>
</evidence>
<evidence type="ECO:0000313" key="4">
    <source>
        <dbReference type="Proteomes" id="UP000274082"/>
    </source>
</evidence>
<evidence type="ECO:0000256" key="2">
    <source>
        <dbReference type="SAM" id="Phobius"/>
    </source>
</evidence>
<name>A0A3Q8IAV6_LEIDO</name>
<evidence type="ECO:0000313" key="3">
    <source>
        <dbReference type="EMBL" id="AYU78397.1"/>
    </source>
</evidence>
<feature type="transmembrane region" description="Helical" evidence="2">
    <location>
        <begin position="36"/>
        <end position="64"/>
    </location>
</feature>
<keyword evidence="2" id="KW-1133">Transmembrane helix</keyword>
<organism evidence="3 4">
    <name type="scientific">Leishmania donovani</name>
    <dbReference type="NCBI Taxonomy" id="5661"/>
    <lineage>
        <taxon>Eukaryota</taxon>
        <taxon>Discoba</taxon>
        <taxon>Euglenozoa</taxon>
        <taxon>Kinetoplastea</taxon>
        <taxon>Metakinetoplastina</taxon>
        <taxon>Trypanosomatida</taxon>
        <taxon>Trypanosomatidae</taxon>
        <taxon>Leishmaniinae</taxon>
        <taxon>Leishmania</taxon>
    </lineage>
</organism>
<keyword evidence="2" id="KW-0812">Transmembrane</keyword>
<dbReference type="OrthoDB" id="270485at2759"/>
<sequence length="299" mass="33203">MQPLDIEQQLRLRDAMKTQHQAAEAASSLSYMHEEYYAAAGDAITFFGGICAVTGALFLASALLTKTRLANTVRLSFQHSGVSLIPKCASPPLFSVCMAAWMGLLGVQSVCDVLREVAQQHYRAVKEKNVSALADLSLLHRIHVGIVNPRPLWGLSTEITTQYPPLMQWITTPTALLFAAQYAGMVCIWCYMLFCGQPLDAGLMGALLTFFPTFYDALLLNGNEPDRWPVWVTLANFMISLMCVWSFGAPLVRREYREVMRELQGHTAKALFKDRPEMSNMRARGGARGGSSCKRSKQN</sequence>
<dbReference type="VEuPathDB" id="TriTrypDB:LdCL_200016500"/>
<dbReference type="AlphaFoldDB" id="A0A3Q8IAV6"/>
<protein>
    <submittedName>
        <fullName evidence="3">Uncharacterized protein</fullName>
    </submittedName>
</protein>
<dbReference type="VEuPathDB" id="TriTrypDB:LdBPK_201180.1"/>
<keyword evidence="4" id="KW-1185">Reference proteome</keyword>
<gene>
    <name evidence="3" type="ORF">LdCL_200016500</name>
</gene>
<proteinExistence type="predicted"/>
<dbReference type="VEuPathDB" id="TriTrypDB:LDHU3_20.1450"/>